<evidence type="ECO:0000313" key="3">
    <source>
        <dbReference type="EMBL" id="MCA9376621.1"/>
    </source>
</evidence>
<keyword evidence="3" id="KW-0540">Nuclease</keyword>
<keyword evidence="1" id="KW-1133">Transmembrane helix</keyword>
<dbReference type="SUPFAM" id="SSF56219">
    <property type="entry name" value="DNase I-like"/>
    <property type="match status" value="1"/>
</dbReference>
<dbReference type="Pfam" id="PF03372">
    <property type="entry name" value="Exo_endo_phos"/>
    <property type="match status" value="1"/>
</dbReference>
<evidence type="ECO:0000313" key="4">
    <source>
        <dbReference type="Proteomes" id="UP000741282"/>
    </source>
</evidence>
<keyword evidence="3" id="KW-0378">Hydrolase</keyword>
<reference evidence="3" key="2">
    <citation type="journal article" date="2021" name="Microbiome">
        <title>Successional dynamics and alternative stable states in a saline activated sludge microbial community over 9 years.</title>
        <authorList>
            <person name="Wang Y."/>
            <person name="Ye J."/>
            <person name="Ju F."/>
            <person name="Liu L."/>
            <person name="Boyd J.A."/>
            <person name="Deng Y."/>
            <person name="Parks D.H."/>
            <person name="Jiang X."/>
            <person name="Yin X."/>
            <person name="Woodcroft B.J."/>
            <person name="Tyson G.W."/>
            <person name="Hugenholtz P."/>
            <person name="Polz M.F."/>
            <person name="Zhang T."/>
        </authorList>
    </citation>
    <scope>NUCLEOTIDE SEQUENCE</scope>
    <source>
        <strain evidence="3">HKST-UBA17</strain>
    </source>
</reference>
<comment type="caution">
    <text evidence="3">The sequence shown here is derived from an EMBL/GenBank/DDBJ whole genome shotgun (WGS) entry which is preliminary data.</text>
</comment>
<protein>
    <submittedName>
        <fullName evidence="3">Endonuclease/exonuclease/phosphatase family protein</fullName>
    </submittedName>
</protein>
<dbReference type="GO" id="GO:0004519">
    <property type="term" value="F:endonuclease activity"/>
    <property type="evidence" value="ECO:0007669"/>
    <property type="project" value="UniProtKB-KW"/>
</dbReference>
<name>A0A955KXZ5_9BACT</name>
<keyword evidence="3" id="KW-0255">Endonuclease</keyword>
<dbReference type="Gene3D" id="3.60.10.10">
    <property type="entry name" value="Endonuclease/exonuclease/phosphatase"/>
    <property type="match status" value="1"/>
</dbReference>
<feature type="domain" description="Endonuclease/exonuclease/phosphatase" evidence="2">
    <location>
        <begin position="172"/>
        <end position="307"/>
    </location>
</feature>
<dbReference type="EMBL" id="JAGQLN010000005">
    <property type="protein sequence ID" value="MCA9376621.1"/>
    <property type="molecule type" value="Genomic_DNA"/>
</dbReference>
<reference evidence="3" key="1">
    <citation type="submission" date="2020-04" db="EMBL/GenBank/DDBJ databases">
        <authorList>
            <person name="Zhang T."/>
        </authorList>
    </citation>
    <scope>NUCLEOTIDE SEQUENCE</scope>
    <source>
        <strain evidence="3">HKST-UBA17</strain>
    </source>
</reference>
<sequence length="317" mass="36692">MNSRNIPTTLKIPCDHQCRNNIWFFSIGILYLIAVSSYAIGSKNFFFDLFSHFQPQYTLGGISILLLGALFKIDRRMILLASIAVLTHFFLIIYPIRMSDMDQTKASEIDFFFMNSNYFNEKYLDIYDEYDKYSSASQIYEKGSVALVEANEDIIRLFTQEYGDPVEIEGVGGQTCVIFSRTFMAVPNDTLPKFEYPTCIASSRNITQIVVHPYPPLSKELADRQAVYFEQISEYIEELRSTGTDFIVMGDFNSTKYNAVFRRYFGSMDSTDLYTWELGKPWMLQLDHVFSNKPIDVYRSKRLSSDHIGLFINIDQD</sequence>
<feature type="transmembrane region" description="Helical" evidence="1">
    <location>
        <begin position="53"/>
        <end position="71"/>
    </location>
</feature>
<accession>A0A955KXZ5</accession>
<dbReference type="InterPro" id="IPR005135">
    <property type="entry name" value="Endo/exonuclease/phosphatase"/>
</dbReference>
<feature type="transmembrane region" description="Helical" evidence="1">
    <location>
        <begin position="21"/>
        <end position="41"/>
    </location>
</feature>
<feature type="transmembrane region" description="Helical" evidence="1">
    <location>
        <begin position="78"/>
        <end position="96"/>
    </location>
</feature>
<evidence type="ECO:0000259" key="2">
    <source>
        <dbReference type="Pfam" id="PF03372"/>
    </source>
</evidence>
<evidence type="ECO:0000256" key="1">
    <source>
        <dbReference type="SAM" id="Phobius"/>
    </source>
</evidence>
<keyword evidence="1" id="KW-0472">Membrane</keyword>
<dbReference type="AlphaFoldDB" id="A0A955KXZ5"/>
<organism evidence="3 4">
    <name type="scientific">Candidatus Dojkabacteria bacterium</name>
    <dbReference type="NCBI Taxonomy" id="2099670"/>
    <lineage>
        <taxon>Bacteria</taxon>
        <taxon>Candidatus Dojkabacteria</taxon>
    </lineage>
</organism>
<gene>
    <name evidence="3" type="ORF">KC685_01740</name>
</gene>
<dbReference type="Proteomes" id="UP000741282">
    <property type="component" value="Unassembled WGS sequence"/>
</dbReference>
<keyword evidence="1" id="KW-0812">Transmembrane</keyword>
<proteinExistence type="predicted"/>
<dbReference type="InterPro" id="IPR036691">
    <property type="entry name" value="Endo/exonu/phosph_ase_sf"/>
</dbReference>